<sequence length="46" mass="5065">MTIMPMSDSSCTIPPKSAIASVARKYDLLKHHFASSSWRLLTVAKS</sequence>
<dbReference type="VEuPathDB" id="FungiDB:JI435_141190"/>
<keyword evidence="2" id="KW-1185">Reference proteome</keyword>
<reference evidence="2" key="1">
    <citation type="journal article" date="2021" name="BMC Genomics">
        <title>Chromosome-level genome assembly and manually-curated proteome of model necrotroph Parastagonospora nodorum Sn15 reveals a genome-wide trove of candidate effector homologs, and redundancy of virulence-related functions within an accessory chromosome.</title>
        <authorList>
            <person name="Bertazzoni S."/>
            <person name="Jones D.A.B."/>
            <person name="Phan H.T."/>
            <person name="Tan K.-C."/>
            <person name="Hane J.K."/>
        </authorList>
    </citation>
    <scope>NUCLEOTIDE SEQUENCE [LARGE SCALE GENOMIC DNA]</scope>
    <source>
        <strain evidence="2">SN15 / ATCC MYA-4574 / FGSC 10173)</strain>
    </source>
</reference>
<evidence type="ECO:0000313" key="1">
    <source>
        <dbReference type="EMBL" id="QRD03118.1"/>
    </source>
</evidence>
<proteinExistence type="predicted"/>
<dbReference type="AlphaFoldDB" id="A0A7U2FDL7"/>
<dbReference type="EMBL" id="CP069036">
    <property type="protein sequence ID" value="QRD03118.1"/>
    <property type="molecule type" value="Genomic_DNA"/>
</dbReference>
<accession>A0A7U2FDL7</accession>
<dbReference type="RefSeq" id="XP_001804316.1">
    <property type="nucleotide sequence ID" value="XM_001804264.1"/>
</dbReference>
<organism evidence="1 2">
    <name type="scientific">Phaeosphaeria nodorum (strain SN15 / ATCC MYA-4574 / FGSC 10173)</name>
    <name type="common">Glume blotch fungus</name>
    <name type="synonym">Parastagonospora nodorum</name>
    <dbReference type="NCBI Taxonomy" id="321614"/>
    <lineage>
        <taxon>Eukaryota</taxon>
        <taxon>Fungi</taxon>
        <taxon>Dikarya</taxon>
        <taxon>Ascomycota</taxon>
        <taxon>Pezizomycotina</taxon>
        <taxon>Dothideomycetes</taxon>
        <taxon>Pleosporomycetidae</taxon>
        <taxon>Pleosporales</taxon>
        <taxon>Pleosporineae</taxon>
        <taxon>Phaeosphaeriaceae</taxon>
        <taxon>Parastagonospora</taxon>
    </lineage>
</organism>
<dbReference type="KEGG" id="pno:SNOG_14119"/>
<gene>
    <name evidence="1" type="ORF">JI435_141190</name>
</gene>
<name>A0A7U2FDL7_PHANO</name>
<protein>
    <submittedName>
        <fullName evidence="1">Uncharacterized protein</fullName>
    </submittedName>
</protein>
<dbReference type="Proteomes" id="UP000663193">
    <property type="component" value="Chromosome 14"/>
</dbReference>
<evidence type="ECO:0000313" key="2">
    <source>
        <dbReference type="Proteomes" id="UP000663193"/>
    </source>
</evidence>